<dbReference type="AlphaFoldDB" id="A0A9X2X8T0"/>
<gene>
    <name evidence="2" type="ORF">NYR54_11135</name>
</gene>
<reference evidence="2" key="1">
    <citation type="submission" date="2022-08" db="EMBL/GenBank/DDBJ databases">
        <title>Chelativorans sichuanense sp. nov., a paraffin oil-degrading bacterium isolated from a mixture of oil-based drill cuttings and paddy soil.</title>
        <authorList>
            <person name="Yu J."/>
            <person name="Liu H."/>
            <person name="Chen Q."/>
        </authorList>
    </citation>
    <scope>NUCLEOTIDE SEQUENCE</scope>
    <source>
        <strain evidence="2">SCAU 2101</strain>
    </source>
</reference>
<evidence type="ECO:0000313" key="3">
    <source>
        <dbReference type="Proteomes" id="UP001149009"/>
    </source>
</evidence>
<comment type="caution">
    <text evidence="2">The sequence shown here is derived from an EMBL/GenBank/DDBJ whole genome shotgun (WGS) entry which is preliminary data.</text>
</comment>
<feature type="chain" id="PRO_5040751426" description="Cytoplasmic protein" evidence="1">
    <location>
        <begin position="27"/>
        <end position="145"/>
    </location>
</feature>
<dbReference type="EMBL" id="JAODNV010000011">
    <property type="protein sequence ID" value="MCT8990838.1"/>
    <property type="molecule type" value="Genomic_DNA"/>
</dbReference>
<keyword evidence="3" id="KW-1185">Reference proteome</keyword>
<name>A0A9X2X8T0_9HYPH</name>
<protein>
    <recommendedName>
        <fullName evidence="4">Cytoplasmic protein</fullName>
    </recommendedName>
</protein>
<evidence type="ECO:0000313" key="2">
    <source>
        <dbReference type="EMBL" id="MCT8990838.1"/>
    </source>
</evidence>
<evidence type="ECO:0008006" key="4">
    <source>
        <dbReference type="Google" id="ProtNLM"/>
    </source>
</evidence>
<sequence>MARLTALATGLAISLAAAMQPIPALAADFIGVYGADDVICSHQNVQRAIRRGFRHQVTHVPNLPDVDIVDLYGARLTRHEPATFNSPIERRYCHATARLSDGADKSIWFLIEYGQGFAGIGDNVEFCMAGFDRWNVYNANCRVLR</sequence>
<organism evidence="2 3">
    <name type="scientific">Chelativorans petroleitrophicus</name>
    <dbReference type="NCBI Taxonomy" id="2975484"/>
    <lineage>
        <taxon>Bacteria</taxon>
        <taxon>Pseudomonadati</taxon>
        <taxon>Pseudomonadota</taxon>
        <taxon>Alphaproteobacteria</taxon>
        <taxon>Hyphomicrobiales</taxon>
        <taxon>Phyllobacteriaceae</taxon>
        <taxon>Chelativorans</taxon>
    </lineage>
</organism>
<proteinExistence type="predicted"/>
<keyword evidence="1" id="KW-0732">Signal</keyword>
<accession>A0A9X2X8T0</accession>
<feature type="signal peptide" evidence="1">
    <location>
        <begin position="1"/>
        <end position="26"/>
    </location>
</feature>
<dbReference type="RefSeq" id="WP_261515729.1">
    <property type="nucleotide sequence ID" value="NZ_JAODNV010000011.1"/>
</dbReference>
<evidence type="ECO:0000256" key="1">
    <source>
        <dbReference type="SAM" id="SignalP"/>
    </source>
</evidence>
<dbReference type="Proteomes" id="UP001149009">
    <property type="component" value="Unassembled WGS sequence"/>
</dbReference>